<evidence type="ECO:0000313" key="3">
    <source>
        <dbReference type="EMBL" id="GMG24638.1"/>
    </source>
</evidence>
<dbReference type="Gene3D" id="2.40.70.10">
    <property type="entry name" value="Acid Proteases"/>
    <property type="match status" value="1"/>
</dbReference>
<dbReference type="EMBL" id="BSYA01000012">
    <property type="protein sequence ID" value="GMG24638.1"/>
    <property type="molecule type" value="Genomic_DNA"/>
</dbReference>
<comment type="caution">
    <text evidence="3">The sequence shown here is derived from an EMBL/GenBank/DDBJ whole genome shotgun (WGS) entry which is preliminary data.</text>
</comment>
<feature type="signal peptide" evidence="1">
    <location>
        <begin position="1"/>
        <end position="20"/>
    </location>
</feature>
<dbReference type="InterPro" id="IPR021109">
    <property type="entry name" value="Peptidase_aspartic_dom_sf"/>
</dbReference>
<dbReference type="Proteomes" id="UP001165205">
    <property type="component" value="Unassembled WGS sequence"/>
</dbReference>
<dbReference type="PROSITE" id="PS51767">
    <property type="entry name" value="PEPTIDASE_A1"/>
    <property type="match status" value="1"/>
</dbReference>
<dbReference type="InterPro" id="IPR033121">
    <property type="entry name" value="PEPTIDASE_A1"/>
</dbReference>
<sequence>MFKRGLFSSLASLFLRTVTALALPATDSGTFQVLQQPNLNFTKNAAAIHFSDLAKYNVTLNSTYAVTAITAAKQSGGTPAIPLIWESEYVCPVVIGGQTVYLDFDTGSSDLPSSKLLPGATWDITYADGSGSGGIVFKDHVVIGSSVAIDQAVEVALFVSPQFASNPFNSGLLGLAFSTINTGECQCAGGHSSLLTAI</sequence>
<accession>A0AAN4Y8Z7</accession>
<evidence type="ECO:0000256" key="1">
    <source>
        <dbReference type="SAM" id="SignalP"/>
    </source>
</evidence>
<evidence type="ECO:0000313" key="4">
    <source>
        <dbReference type="Proteomes" id="UP001165205"/>
    </source>
</evidence>
<dbReference type="AlphaFoldDB" id="A0AAN4Y8Z7"/>
<protein>
    <submittedName>
        <fullName evidence="3">Unnamed protein product</fullName>
    </submittedName>
</protein>
<keyword evidence="1" id="KW-0732">Signal</keyword>
<reference evidence="3" key="1">
    <citation type="submission" date="2023-04" db="EMBL/GenBank/DDBJ databases">
        <title>Aspergillus oryzae NBRC 4228.</title>
        <authorList>
            <person name="Ichikawa N."/>
            <person name="Sato H."/>
            <person name="Tonouchi N."/>
        </authorList>
    </citation>
    <scope>NUCLEOTIDE SEQUENCE</scope>
    <source>
        <strain evidence="3">NBRC 4228</strain>
    </source>
</reference>
<proteinExistence type="predicted"/>
<dbReference type="SUPFAM" id="SSF50630">
    <property type="entry name" value="Acid proteases"/>
    <property type="match status" value="1"/>
</dbReference>
<gene>
    <name evidence="3" type="ORF">Aory04_000184500</name>
</gene>
<feature type="domain" description="Peptidase A1" evidence="2">
    <location>
        <begin position="89"/>
        <end position="198"/>
    </location>
</feature>
<organism evidence="3 4">
    <name type="scientific">Aspergillus oryzae</name>
    <name type="common">Yellow koji mold</name>
    <dbReference type="NCBI Taxonomy" id="5062"/>
    <lineage>
        <taxon>Eukaryota</taxon>
        <taxon>Fungi</taxon>
        <taxon>Dikarya</taxon>
        <taxon>Ascomycota</taxon>
        <taxon>Pezizomycotina</taxon>
        <taxon>Eurotiomycetes</taxon>
        <taxon>Eurotiomycetidae</taxon>
        <taxon>Eurotiales</taxon>
        <taxon>Aspergillaceae</taxon>
        <taxon>Aspergillus</taxon>
        <taxon>Aspergillus subgen. Circumdati</taxon>
    </lineage>
</organism>
<evidence type="ECO:0000259" key="2">
    <source>
        <dbReference type="PROSITE" id="PS51767"/>
    </source>
</evidence>
<name>A0AAN4Y8Z7_ASPOZ</name>
<feature type="chain" id="PRO_5042904639" evidence="1">
    <location>
        <begin position="21"/>
        <end position="198"/>
    </location>
</feature>
<dbReference type="Pfam" id="PF00026">
    <property type="entry name" value="Asp"/>
    <property type="match status" value="1"/>
</dbReference>